<dbReference type="Gene3D" id="1.25.40.10">
    <property type="entry name" value="Tetratricopeptide repeat domain"/>
    <property type="match status" value="2"/>
</dbReference>
<dbReference type="InterPro" id="IPR011990">
    <property type="entry name" value="TPR-like_helical_dom_sf"/>
</dbReference>
<comment type="caution">
    <text evidence="4">The sequence shown here is derived from an EMBL/GenBank/DDBJ whole genome shotgun (WGS) entry which is preliminary data.</text>
</comment>
<comment type="similarity">
    <text evidence="1">Belongs to the PPR family. P subfamily.</text>
</comment>
<evidence type="ECO:0000313" key="5">
    <source>
        <dbReference type="Proteomes" id="UP001180020"/>
    </source>
</evidence>
<keyword evidence="5" id="KW-1185">Reference proteome</keyword>
<sequence length="266" mass="30870">MGLLGHVLNLLEIQLVRNARLNFGSKAEIYNCFIEGTGWAKQPMLSREVFERMLRSGVQPTSCSHVLLLRSYLRVGRFGDALTYFYDLCKERPPSMKLYNAFIIGLCQAGKPDQALVFWREAKEKGLILSLKRQVNSILIHEEAILSRDLWSAWVRSSMDDVEGEGLHDARRVSLGELVAAFSGGLRKKEHFQNLDEMVERYFPVDIYTYNLLMRLLCMEGRMDDACDLFNRMWRKGYQPNRWSYDVIVHGFSKLNRKEAASMWIE</sequence>
<dbReference type="PROSITE" id="PS51375">
    <property type="entry name" value="PPR"/>
    <property type="match status" value="3"/>
</dbReference>
<reference evidence="4" key="1">
    <citation type="journal article" date="2023" name="Nat. Commun.">
        <title>Diploid and tetraploid genomes of Acorus and the evolution of monocots.</title>
        <authorList>
            <person name="Ma L."/>
            <person name="Liu K.W."/>
            <person name="Li Z."/>
            <person name="Hsiao Y.Y."/>
            <person name="Qi Y."/>
            <person name="Fu T."/>
            <person name="Tang G.D."/>
            <person name="Zhang D."/>
            <person name="Sun W.H."/>
            <person name="Liu D.K."/>
            <person name="Li Y."/>
            <person name="Chen G.Z."/>
            <person name="Liu X.D."/>
            <person name="Liao X.Y."/>
            <person name="Jiang Y.T."/>
            <person name="Yu X."/>
            <person name="Hao Y."/>
            <person name="Huang J."/>
            <person name="Zhao X.W."/>
            <person name="Ke S."/>
            <person name="Chen Y.Y."/>
            <person name="Wu W.L."/>
            <person name="Hsu J.L."/>
            <person name="Lin Y.F."/>
            <person name="Huang M.D."/>
            <person name="Li C.Y."/>
            <person name="Huang L."/>
            <person name="Wang Z.W."/>
            <person name="Zhao X."/>
            <person name="Zhong W.Y."/>
            <person name="Peng D.H."/>
            <person name="Ahmad S."/>
            <person name="Lan S."/>
            <person name="Zhang J.S."/>
            <person name="Tsai W.C."/>
            <person name="Van de Peer Y."/>
            <person name="Liu Z.J."/>
        </authorList>
    </citation>
    <scope>NUCLEOTIDE SEQUENCE</scope>
    <source>
        <strain evidence="4">CP</strain>
    </source>
</reference>
<evidence type="ECO:0000313" key="4">
    <source>
        <dbReference type="EMBL" id="KAK1283056.1"/>
    </source>
</evidence>
<gene>
    <name evidence="4" type="ORF">QJS10_CPB21g01283</name>
</gene>
<dbReference type="Proteomes" id="UP001180020">
    <property type="component" value="Unassembled WGS sequence"/>
</dbReference>
<dbReference type="InterPro" id="IPR002885">
    <property type="entry name" value="PPR_rpt"/>
</dbReference>
<dbReference type="InterPro" id="IPR050872">
    <property type="entry name" value="PPR_P_subfamily"/>
</dbReference>
<dbReference type="AlphaFoldDB" id="A0AAV9C319"/>
<evidence type="ECO:0000256" key="1">
    <source>
        <dbReference type="ARBA" id="ARBA00007626"/>
    </source>
</evidence>
<reference evidence="4" key="2">
    <citation type="submission" date="2023-06" db="EMBL/GenBank/DDBJ databases">
        <authorList>
            <person name="Ma L."/>
            <person name="Liu K.-W."/>
            <person name="Li Z."/>
            <person name="Hsiao Y.-Y."/>
            <person name="Qi Y."/>
            <person name="Fu T."/>
            <person name="Tang G."/>
            <person name="Zhang D."/>
            <person name="Sun W.-H."/>
            <person name="Liu D.-K."/>
            <person name="Li Y."/>
            <person name="Chen G.-Z."/>
            <person name="Liu X.-D."/>
            <person name="Liao X.-Y."/>
            <person name="Jiang Y.-T."/>
            <person name="Yu X."/>
            <person name="Hao Y."/>
            <person name="Huang J."/>
            <person name="Zhao X.-W."/>
            <person name="Ke S."/>
            <person name="Chen Y.-Y."/>
            <person name="Wu W.-L."/>
            <person name="Hsu J.-L."/>
            <person name="Lin Y.-F."/>
            <person name="Huang M.-D."/>
            <person name="Li C.-Y."/>
            <person name="Huang L."/>
            <person name="Wang Z.-W."/>
            <person name="Zhao X."/>
            <person name="Zhong W.-Y."/>
            <person name="Peng D.-H."/>
            <person name="Ahmad S."/>
            <person name="Lan S."/>
            <person name="Zhang J.-S."/>
            <person name="Tsai W.-C."/>
            <person name="Van De Peer Y."/>
            <person name="Liu Z.-J."/>
        </authorList>
    </citation>
    <scope>NUCLEOTIDE SEQUENCE</scope>
    <source>
        <strain evidence="4">CP</strain>
        <tissue evidence="4">Leaves</tissue>
    </source>
</reference>
<dbReference type="Pfam" id="PF01535">
    <property type="entry name" value="PPR"/>
    <property type="match status" value="2"/>
</dbReference>
<feature type="repeat" description="PPR" evidence="3">
    <location>
        <begin position="206"/>
        <end position="240"/>
    </location>
</feature>
<keyword evidence="2" id="KW-0677">Repeat</keyword>
<protein>
    <submittedName>
        <fullName evidence="4">Pentatricopeptide repeat-containing protein</fullName>
    </submittedName>
</protein>
<evidence type="ECO:0000256" key="2">
    <source>
        <dbReference type="ARBA" id="ARBA00022737"/>
    </source>
</evidence>
<dbReference type="PANTHER" id="PTHR46128">
    <property type="entry name" value="MITOCHONDRIAL GROUP I INTRON SPLICING FACTOR CCM1"/>
    <property type="match status" value="1"/>
</dbReference>
<dbReference type="Pfam" id="PF13041">
    <property type="entry name" value="PPR_2"/>
    <property type="match status" value="1"/>
</dbReference>
<organism evidence="4 5">
    <name type="scientific">Acorus calamus</name>
    <name type="common">Sweet flag</name>
    <dbReference type="NCBI Taxonomy" id="4465"/>
    <lineage>
        <taxon>Eukaryota</taxon>
        <taxon>Viridiplantae</taxon>
        <taxon>Streptophyta</taxon>
        <taxon>Embryophyta</taxon>
        <taxon>Tracheophyta</taxon>
        <taxon>Spermatophyta</taxon>
        <taxon>Magnoliopsida</taxon>
        <taxon>Liliopsida</taxon>
        <taxon>Acoraceae</taxon>
        <taxon>Acorus</taxon>
    </lineage>
</organism>
<dbReference type="PANTHER" id="PTHR46128:SF211">
    <property type="entry name" value="PENTACOTRIPEPTIDE-REPEAT REGION OF PRORP DOMAIN-CONTAINING PROTEIN"/>
    <property type="match status" value="1"/>
</dbReference>
<dbReference type="SUPFAM" id="SSF48452">
    <property type="entry name" value="TPR-like"/>
    <property type="match status" value="1"/>
</dbReference>
<evidence type="ECO:0000256" key="3">
    <source>
        <dbReference type="PROSITE-ProRule" id="PRU00708"/>
    </source>
</evidence>
<dbReference type="EMBL" id="JAUJYO010000021">
    <property type="protein sequence ID" value="KAK1283056.1"/>
    <property type="molecule type" value="Genomic_DNA"/>
</dbReference>
<feature type="repeat" description="PPR" evidence="3">
    <location>
        <begin position="95"/>
        <end position="129"/>
    </location>
</feature>
<proteinExistence type="inferred from homology"/>
<name>A0AAV9C319_ACOCL</name>
<feature type="repeat" description="PPR" evidence="3">
    <location>
        <begin position="26"/>
        <end position="60"/>
    </location>
</feature>
<dbReference type="NCBIfam" id="TIGR00756">
    <property type="entry name" value="PPR"/>
    <property type="match status" value="2"/>
</dbReference>
<accession>A0AAV9C319</accession>